<reference evidence="6" key="1">
    <citation type="submission" date="2016-10" db="EMBL/GenBank/DDBJ databases">
        <authorList>
            <person name="Varghese N."/>
            <person name="Submissions S."/>
        </authorList>
    </citation>
    <scope>NUCLEOTIDE SEQUENCE [LARGE SCALE GENOMIC DNA]</scope>
    <source>
        <strain evidence="6">DSM 217</strain>
    </source>
</reference>
<feature type="transmembrane region" description="Helical" evidence="2">
    <location>
        <begin position="555"/>
        <end position="580"/>
    </location>
</feature>
<evidence type="ECO:0000256" key="3">
    <source>
        <dbReference type="SAM" id="SignalP"/>
    </source>
</evidence>
<keyword evidence="1 3" id="KW-0732">Signal</keyword>
<dbReference type="InterPro" id="IPR051829">
    <property type="entry name" value="Multiheme_Cytochr_ET"/>
</dbReference>
<feature type="transmembrane region" description="Helical" evidence="2">
    <location>
        <begin position="641"/>
        <end position="661"/>
    </location>
</feature>
<dbReference type="STRING" id="1058.SAMN05421783_101312"/>
<dbReference type="Gene3D" id="1.20.950.20">
    <property type="entry name" value="Transmembrane di-heme cytochromes, Chain C"/>
    <property type="match status" value="1"/>
</dbReference>
<sequence length="667" mass="75068">MSPRLRFRHPWFPALLACGLLLAAGLARAASDDAGGAAMPPAEKPPTLAEALDLPSIPNARCLKCHNDEDEKTSEREDGTVINIYVDRERFEHSVHGKQPCVGCHNTVKKAIHEIPLPKSIGCVACHLKTAELQYGSTDPEYRRLDVVLSQIDGYMASVHARPNLLDQSKTNATCYDCHDGHNIGTVGSAARAEHRSRIHEVCGRCHEEQKDHYAKSVHGTAVIEKQNAGSAICSDCHTPHNIDSPDRTKVKLTITENCGSCHQKQVETYEKSYHGQVVRLGYTHTAKCYDCHGSHGIMDVDDPASKVHPNNRLETCRQCHEGAPEGFLGFHAHGDANDFENYPEMWIAARFMEVLIIAVFLFFWTHMLLWIYREWRERKEGKGYRVDPDNPPQVYFRRFSGGWRLAHGVLAIAVMTLVLTGTAVLFAEQAWAQYVMNLLGGPKVAAVIHRVAAVTFAAVFFGHLIVVVVNIARAGKGFRWFGPTSMVPNWQDIRDIGAMFKWFFGMAPRPKFDRWSYWEKFDYWAPFWGMMIIGLSGLMLWFPTVTASFLPGWVFNIATIVHAEEAILAAVFLFTVHYFNVHFRPEKWPMDIVMATGAVPLDEFKHEHALEYERLEASGELEKYLIKPPTERARHAGRKVTGWMIIIGLILAGLVLKGYFDVLSGH</sequence>
<feature type="domain" description="Outer membrane cytochrome MtrC/MtrF-like" evidence="4">
    <location>
        <begin position="98"/>
        <end position="242"/>
    </location>
</feature>
<dbReference type="Gene3D" id="3.90.10.10">
    <property type="entry name" value="Cytochrome C3"/>
    <property type="match status" value="1"/>
</dbReference>
<dbReference type="OrthoDB" id="9814800at2"/>
<protein>
    <submittedName>
        <fullName evidence="5">Cytochrome b subunit of formate dehydrogenase</fullName>
    </submittedName>
</protein>
<keyword evidence="2" id="KW-0472">Membrane</keyword>
<dbReference type="EMBL" id="FNNZ01000001">
    <property type="protein sequence ID" value="SDW07548.1"/>
    <property type="molecule type" value="Genomic_DNA"/>
</dbReference>
<dbReference type="InterPro" id="IPR036280">
    <property type="entry name" value="Multihaem_cyt_sf"/>
</dbReference>
<dbReference type="SUPFAM" id="SSF48695">
    <property type="entry name" value="Multiheme cytochromes"/>
    <property type="match status" value="1"/>
</dbReference>
<evidence type="ECO:0000313" key="5">
    <source>
        <dbReference type="EMBL" id="SDW07548.1"/>
    </source>
</evidence>
<proteinExistence type="predicted"/>
<keyword evidence="2" id="KW-1133">Transmembrane helix</keyword>
<gene>
    <name evidence="5" type="ORF">SAMN05421783_101312</name>
</gene>
<evidence type="ECO:0000256" key="1">
    <source>
        <dbReference type="ARBA" id="ARBA00022729"/>
    </source>
</evidence>
<feature type="signal peptide" evidence="3">
    <location>
        <begin position="1"/>
        <end position="29"/>
    </location>
</feature>
<keyword evidence="6" id="KW-1185">Reference proteome</keyword>
<accession>A0A1H2QKZ7</accession>
<dbReference type="Proteomes" id="UP000198816">
    <property type="component" value="Unassembled WGS sequence"/>
</dbReference>
<feature type="transmembrane region" description="Helical" evidence="2">
    <location>
        <begin position="352"/>
        <end position="373"/>
    </location>
</feature>
<evidence type="ECO:0000259" key="4">
    <source>
        <dbReference type="Pfam" id="PF22113"/>
    </source>
</evidence>
<dbReference type="InterPro" id="IPR054337">
    <property type="entry name" value="Mtrc-MtrF-like_dom_II/IV"/>
</dbReference>
<evidence type="ECO:0000313" key="6">
    <source>
        <dbReference type="Proteomes" id="UP000198816"/>
    </source>
</evidence>
<dbReference type="Gene3D" id="1.10.780.10">
    <property type="entry name" value="Hydroxylamine Oxidoreductase, Chain A, domain 1"/>
    <property type="match status" value="1"/>
</dbReference>
<keyword evidence="2" id="KW-0812">Transmembrane</keyword>
<dbReference type="RefSeq" id="WP_093027424.1">
    <property type="nucleotide sequence ID" value="NZ_FNNZ01000001.1"/>
</dbReference>
<feature type="transmembrane region" description="Helical" evidence="2">
    <location>
        <begin position="448"/>
        <end position="473"/>
    </location>
</feature>
<evidence type="ECO:0000256" key="2">
    <source>
        <dbReference type="SAM" id="Phobius"/>
    </source>
</evidence>
<feature type="chain" id="PRO_5011661795" evidence="3">
    <location>
        <begin position="30"/>
        <end position="667"/>
    </location>
</feature>
<dbReference type="AlphaFoldDB" id="A0A1H2QKZ7"/>
<dbReference type="PANTHER" id="PTHR35038">
    <property type="entry name" value="DISSIMILATORY SULFITE REDUCTASE SIRA"/>
    <property type="match status" value="1"/>
</dbReference>
<dbReference type="CDD" id="cd08168">
    <property type="entry name" value="Cytochrom_C3"/>
    <property type="match status" value="1"/>
</dbReference>
<organism evidence="5 6">
    <name type="scientific">Thiocapsa roseopersicina</name>
    <dbReference type="NCBI Taxonomy" id="1058"/>
    <lineage>
        <taxon>Bacteria</taxon>
        <taxon>Pseudomonadati</taxon>
        <taxon>Pseudomonadota</taxon>
        <taxon>Gammaproteobacteria</taxon>
        <taxon>Chromatiales</taxon>
        <taxon>Chromatiaceae</taxon>
        <taxon>Thiocapsa</taxon>
    </lineage>
</organism>
<name>A0A1H2QKZ7_THIRO</name>
<dbReference type="Pfam" id="PF22113">
    <property type="entry name" value="Mtrc-MtrF_II-IV_dom"/>
    <property type="match status" value="1"/>
</dbReference>
<feature type="transmembrane region" description="Helical" evidence="2">
    <location>
        <begin position="406"/>
        <end position="428"/>
    </location>
</feature>
<feature type="transmembrane region" description="Helical" evidence="2">
    <location>
        <begin position="522"/>
        <end position="543"/>
    </location>
</feature>